<sequence length="199" mass="21102">MTNIRPFHGFTPLVSARAYVDPAAHVIGNVSVGEDSSIWPCAVVRGDAHAIRIGARSNVQDGAQLHVTHDAQYTLGGFALTLGDDVTIGHGAVLHGCTVQEASLIGMHATILDGALVKKHSIVGAGAVVTHGKIVGTGELWLGNPARCVRMLSNEEIQQILYAARQYVKLAAQYRDAQAAAQSSVIREHDRHSGYVKAP</sequence>
<dbReference type="InterPro" id="IPR011004">
    <property type="entry name" value="Trimer_LpxA-like_sf"/>
</dbReference>
<dbReference type="Proteomes" id="UP001595886">
    <property type="component" value="Unassembled WGS sequence"/>
</dbReference>
<gene>
    <name evidence="1" type="ORF">ACFO6Q_05515</name>
</gene>
<reference evidence="2" key="1">
    <citation type="journal article" date="2019" name="Int. J. Syst. Evol. Microbiol.">
        <title>The Global Catalogue of Microorganisms (GCM) 10K type strain sequencing project: providing services to taxonomists for standard genome sequencing and annotation.</title>
        <authorList>
            <consortium name="The Broad Institute Genomics Platform"/>
            <consortium name="The Broad Institute Genome Sequencing Center for Infectious Disease"/>
            <person name="Wu L."/>
            <person name="Ma J."/>
        </authorList>
    </citation>
    <scope>NUCLEOTIDE SEQUENCE [LARGE SCALE GENOMIC DNA]</scope>
    <source>
        <strain evidence="2">CCUG 30340</strain>
    </source>
</reference>
<evidence type="ECO:0000313" key="1">
    <source>
        <dbReference type="EMBL" id="MFC4819769.1"/>
    </source>
</evidence>
<protein>
    <submittedName>
        <fullName evidence="1">Gamma carbonic anhydrase family protein</fullName>
    </submittedName>
</protein>
<dbReference type="RefSeq" id="WP_380019564.1">
    <property type="nucleotide sequence ID" value="NZ_JBHSHD010000005.1"/>
</dbReference>
<accession>A0ABV9QW08</accession>
<dbReference type="SUPFAM" id="SSF51161">
    <property type="entry name" value="Trimeric LpxA-like enzymes"/>
    <property type="match status" value="1"/>
</dbReference>
<dbReference type="CDD" id="cd04645">
    <property type="entry name" value="LbH_gamma_CA_like"/>
    <property type="match status" value="1"/>
</dbReference>
<proteinExistence type="predicted"/>
<dbReference type="InterPro" id="IPR050484">
    <property type="entry name" value="Transf_Hexapept/Carb_Anhydrase"/>
</dbReference>
<dbReference type="Gene3D" id="2.160.10.10">
    <property type="entry name" value="Hexapeptide repeat proteins"/>
    <property type="match status" value="1"/>
</dbReference>
<organism evidence="1 2">
    <name type="scientific">Dokdonella ginsengisoli</name>
    <dbReference type="NCBI Taxonomy" id="363846"/>
    <lineage>
        <taxon>Bacteria</taxon>
        <taxon>Pseudomonadati</taxon>
        <taxon>Pseudomonadota</taxon>
        <taxon>Gammaproteobacteria</taxon>
        <taxon>Lysobacterales</taxon>
        <taxon>Rhodanobacteraceae</taxon>
        <taxon>Dokdonella</taxon>
    </lineage>
</organism>
<dbReference type="PANTHER" id="PTHR13061">
    <property type="entry name" value="DYNACTIN SUBUNIT P25"/>
    <property type="match status" value="1"/>
</dbReference>
<evidence type="ECO:0000313" key="2">
    <source>
        <dbReference type="Proteomes" id="UP001595886"/>
    </source>
</evidence>
<dbReference type="PANTHER" id="PTHR13061:SF56">
    <property type="entry name" value="PROTEIN YRDA"/>
    <property type="match status" value="1"/>
</dbReference>
<dbReference type="InterPro" id="IPR047324">
    <property type="entry name" value="LbH_gamma_CA-like"/>
</dbReference>
<keyword evidence="2" id="KW-1185">Reference proteome</keyword>
<comment type="caution">
    <text evidence="1">The sequence shown here is derived from an EMBL/GenBank/DDBJ whole genome shotgun (WGS) entry which is preliminary data.</text>
</comment>
<dbReference type="EMBL" id="JBHSHD010000005">
    <property type="protein sequence ID" value="MFC4819769.1"/>
    <property type="molecule type" value="Genomic_DNA"/>
</dbReference>
<name>A0ABV9QW08_9GAMM</name>